<feature type="domain" description="Asl1-like glycosyl hydrolase catalytic" evidence="2">
    <location>
        <begin position="190"/>
        <end position="411"/>
    </location>
</feature>
<dbReference type="PANTHER" id="PTHR34154">
    <property type="entry name" value="ALKALI-SENSITIVE LINKAGE PROTEIN 1"/>
    <property type="match status" value="1"/>
</dbReference>
<keyword evidence="4" id="KW-1185">Reference proteome</keyword>
<reference evidence="3 4" key="1">
    <citation type="submission" date="2016-07" db="EMBL/GenBank/DDBJ databases">
        <title>Pervasive Adenine N6-methylation of Active Genes in Fungi.</title>
        <authorList>
            <consortium name="DOE Joint Genome Institute"/>
            <person name="Mondo S.J."/>
            <person name="Dannebaum R.O."/>
            <person name="Kuo R.C."/>
            <person name="Labutti K."/>
            <person name="Haridas S."/>
            <person name="Kuo A."/>
            <person name="Salamov A."/>
            <person name="Ahrendt S.R."/>
            <person name="Lipzen A."/>
            <person name="Sullivan W."/>
            <person name="Andreopoulos W.B."/>
            <person name="Clum A."/>
            <person name="Lindquist E."/>
            <person name="Daum C."/>
            <person name="Ramamoorthy G.K."/>
            <person name="Gryganskyi A."/>
            <person name="Culley D."/>
            <person name="Magnuson J.K."/>
            <person name="James T.Y."/>
            <person name="O'Malley M.A."/>
            <person name="Stajich J.E."/>
            <person name="Spatafora J.W."/>
            <person name="Visel A."/>
            <person name="Grigoriev I.V."/>
        </authorList>
    </citation>
    <scope>NUCLEOTIDE SEQUENCE [LARGE SCALE GENOMIC DNA]</scope>
    <source>
        <strain evidence="3 4">62-1032</strain>
    </source>
</reference>
<dbReference type="STRING" id="106004.A0A1Y2FW25"/>
<name>A0A1Y2FW25_9BASI</name>
<dbReference type="InterPro" id="IPR024655">
    <property type="entry name" value="Asl1_glyco_hydro_catalytic"/>
</dbReference>
<organism evidence="3 4">
    <name type="scientific">Leucosporidium creatinivorum</name>
    <dbReference type="NCBI Taxonomy" id="106004"/>
    <lineage>
        <taxon>Eukaryota</taxon>
        <taxon>Fungi</taxon>
        <taxon>Dikarya</taxon>
        <taxon>Basidiomycota</taxon>
        <taxon>Pucciniomycotina</taxon>
        <taxon>Microbotryomycetes</taxon>
        <taxon>Leucosporidiales</taxon>
        <taxon>Leucosporidium</taxon>
    </lineage>
</organism>
<dbReference type="InterPro" id="IPR053183">
    <property type="entry name" value="ASL1"/>
</dbReference>
<keyword evidence="3" id="KW-0378">Hydrolase</keyword>
<dbReference type="PANTHER" id="PTHR34154:SF10">
    <property type="entry name" value="ASL1-LIKE GLYCOSYL HYDROLASE CATALYTIC DOMAIN-CONTAINING PROTEIN"/>
    <property type="match status" value="1"/>
</dbReference>
<dbReference type="Pfam" id="PF11790">
    <property type="entry name" value="Glyco_hydro_cc"/>
    <property type="match status" value="1"/>
</dbReference>
<evidence type="ECO:0000259" key="2">
    <source>
        <dbReference type="Pfam" id="PF11790"/>
    </source>
</evidence>
<gene>
    <name evidence="3" type="ORF">BCR35DRAFT_330385</name>
</gene>
<dbReference type="InterPro" id="IPR017853">
    <property type="entry name" value="GH"/>
</dbReference>
<dbReference type="OrthoDB" id="5959761at2759"/>
<dbReference type="GO" id="GO:0071966">
    <property type="term" value="P:fungal-type cell wall polysaccharide metabolic process"/>
    <property type="evidence" value="ECO:0007669"/>
    <property type="project" value="TreeGrafter"/>
</dbReference>
<dbReference type="Gene3D" id="3.20.20.80">
    <property type="entry name" value="Glycosidases"/>
    <property type="match status" value="1"/>
</dbReference>
<dbReference type="AlphaFoldDB" id="A0A1Y2FW25"/>
<comment type="caution">
    <text evidence="3">The sequence shown here is derived from an EMBL/GenBank/DDBJ whole genome shotgun (WGS) entry which is preliminary data.</text>
</comment>
<proteinExistence type="predicted"/>
<dbReference type="EMBL" id="MCGR01000013">
    <property type="protein sequence ID" value="ORY87386.1"/>
    <property type="molecule type" value="Genomic_DNA"/>
</dbReference>
<feature type="compositionally biased region" description="Low complexity" evidence="1">
    <location>
        <begin position="170"/>
        <end position="183"/>
    </location>
</feature>
<dbReference type="SUPFAM" id="SSF51445">
    <property type="entry name" value="(Trans)glycosidases"/>
    <property type="match status" value="1"/>
</dbReference>
<evidence type="ECO:0000256" key="1">
    <source>
        <dbReference type="SAM" id="MobiDB-lite"/>
    </source>
</evidence>
<dbReference type="Proteomes" id="UP000193467">
    <property type="component" value="Unassembled WGS sequence"/>
</dbReference>
<dbReference type="GO" id="GO:0009277">
    <property type="term" value="C:fungal-type cell wall"/>
    <property type="evidence" value="ECO:0007669"/>
    <property type="project" value="TreeGrafter"/>
</dbReference>
<dbReference type="InParanoid" id="A0A1Y2FW25"/>
<dbReference type="GO" id="GO:0016787">
    <property type="term" value="F:hydrolase activity"/>
    <property type="evidence" value="ECO:0007669"/>
    <property type="project" value="UniProtKB-KW"/>
</dbReference>
<feature type="region of interest" description="Disordered" evidence="1">
    <location>
        <begin position="168"/>
        <end position="188"/>
    </location>
</feature>
<protein>
    <submittedName>
        <fullName evidence="3">Glycosyl hydrolase catalytic core-domain-containing protein</fullName>
    </submittedName>
</protein>
<evidence type="ECO:0000313" key="3">
    <source>
        <dbReference type="EMBL" id="ORY87386.1"/>
    </source>
</evidence>
<accession>A0A1Y2FW25</accession>
<sequence length="414" mass="44750">MVSHLVLLFCTSSNSCQAYRRRLLAPYSTLLLTLISTSDMRAPVALLAVLFAFLALVSASASTHSSTGAHGLGLVKRACATKTCLTNQYIAQSKAVVDARVVVQQLVAEEKKVAAQLKRAVKGGKKYVKKVKAFKKRKAALLKKVKAAKASLGTAKHKVSATKAALKKLGSGSSSSGGSSSSSFTSKKRGLSYNYPKLTTAFTKISSVSWTYNWDQKPLAGVSTAPEFVPMLWGPDHASTWSKNAKAAIKKGSTHLLGMNEPDLASQSNMTVAAAIKLWKKQMVPLASSEVKLVSPAVTGTLEGIQWLTDFVKGCKNCKISAVAVHWYDRADNVAWFKLYLSKIKALGLPIWITEFAPSGTVSEQQAFFEEVLPWMEKQEQSYIERYAAFGDYIGTFVKESGALTPLGKTYATA</sequence>
<evidence type="ECO:0000313" key="4">
    <source>
        <dbReference type="Proteomes" id="UP000193467"/>
    </source>
</evidence>